<dbReference type="AlphaFoldDB" id="A0A2N5D8A5"/>
<accession>A0A2N5D8A5</accession>
<protein>
    <submittedName>
        <fullName evidence="1">Uncharacterized protein</fullName>
    </submittedName>
</protein>
<dbReference type="EMBL" id="PJRS01000039">
    <property type="protein sequence ID" value="PLR22303.1"/>
    <property type="molecule type" value="Genomic_DNA"/>
</dbReference>
<evidence type="ECO:0000313" key="2">
    <source>
        <dbReference type="Proteomes" id="UP000234479"/>
    </source>
</evidence>
<proteinExistence type="predicted"/>
<reference evidence="1 2" key="1">
    <citation type="submission" date="2017-12" db="EMBL/GenBank/DDBJ databases">
        <title>The genome sequence of Caulobacter sp. 410.</title>
        <authorList>
            <person name="Gao J."/>
            <person name="Mao X."/>
            <person name="Sun J."/>
        </authorList>
    </citation>
    <scope>NUCLEOTIDE SEQUENCE [LARGE SCALE GENOMIC DNA]</scope>
    <source>
        <strain evidence="1 2">410</strain>
    </source>
</reference>
<sequence length="75" mass="7875">MMVTECEAVSVPLTLHPGDPGTVALEKVTVLGAPFVQLAVVAPPQVQGELKPIQIMTEDVLVGRTIQGMPLAVSR</sequence>
<keyword evidence="2" id="KW-1185">Reference proteome</keyword>
<evidence type="ECO:0000313" key="1">
    <source>
        <dbReference type="EMBL" id="PLR22303.1"/>
    </source>
</evidence>
<name>A0A2N5D8A5_9CAUL</name>
<dbReference type="Proteomes" id="UP000234479">
    <property type="component" value="Unassembled WGS sequence"/>
</dbReference>
<gene>
    <name evidence="1" type="ORF">SGCZBJ_18310</name>
</gene>
<organism evidence="1 2">
    <name type="scientific">Caulobacter zeae</name>
    <dbReference type="NCBI Taxonomy" id="2055137"/>
    <lineage>
        <taxon>Bacteria</taxon>
        <taxon>Pseudomonadati</taxon>
        <taxon>Pseudomonadota</taxon>
        <taxon>Alphaproteobacteria</taxon>
        <taxon>Caulobacterales</taxon>
        <taxon>Caulobacteraceae</taxon>
        <taxon>Caulobacter</taxon>
    </lineage>
</organism>
<comment type="caution">
    <text evidence="1">The sequence shown here is derived from an EMBL/GenBank/DDBJ whole genome shotgun (WGS) entry which is preliminary data.</text>
</comment>